<evidence type="ECO:0000256" key="3">
    <source>
        <dbReference type="ARBA" id="ARBA00022723"/>
    </source>
</evidence>
<comment type="subcellular location">
    <subcellularLocation>
        <location evidence="1">Cytoplasm</location>
    </subcellularLocation>
</comment>
<protein>
    <submittedName>
        <fullName evidence="7">Iron-sulfur cluster repair di-iron protein</fullName>
    </submittedName>
</protein>
<dbReference type="PANTHER" id="PTHR36438">
    <property type="entry name" value="IRON-SULFUR CLUSTER REPAIR PROTEIN YTFE"/>
    <property type="match status" value="1"/>
</dbReference>
<reference evidence="7" key="2">
    <citation type="submission" date="2023-08" db="EMBL/GenBank/DDBJ databases">
        <title>Identification and characterization of horizontal gene transfer across gut microbiota members of farm animals based on homology search.</title>
        <authorList>
            <person name="Schwarzerova J."/>
            <person name="Nykrynova M."/>
            <person name="Jureckova K."/>
            <person name="Cejkova D."/>
            <person name="Rychlik I."/>
        </authorList>
    </citation>
    <scope>NUCLEOTIDE SEQUENCE</scope>
    <source>
        <strain evidence="7">ET15</strain>
        <strain evidence="6">ET37</strain>
    </source>
</reference>
<dbReference type="InterPro" id="IPR019903">
    <property type="entry name" value="RIC_family"/>
</dbReference>
<evidence type="ECO:0000313" key="8">
    <source>
        <dbReference type="Proteomes" id="UP001167831"/>
    </source>
</evidence>
<keyword evidence="3" id="KW-0479">Metal-binding</keyword>
<evidence type="ECO:0000313" key="7">
    <source>
        <dbReference type="EMBL" id="MDN0024959.1"/>
    </source>
</evidence>
<keyword evidence="8" id="KW-1185">Reference proteome</keyword>
<sequence>MTNKNYDNQTTGGIVAANFAAASVFQRHGIDFCCHGSTPFTEACRARGLDPEAVAHELDNAADDAPAAVKDFASWPLDLLVDYVLKIHHRNIRTVGPQIEKLLDKVTSVHGAHHPELAEIRHLFRQSLADLENHLGKEEQVLFPYIYELCQAEAEHREAESFHCGTILYPIGVMESEHSAEGERFVTIAGLTSDFTAPDDACDSYRLLMSRLRAFRDALHEHIHIENNIIFPRALETERRVVANG</sequence>
<dbReference type="Pfam" id="PF04405">
    <property type="entry name" value="ScdA_N"/>
    <property type="match status" value="1"/>
</dbReference>
<dbReference type="EMBL" id="JAUEIE010000003">
    <property type="protein sequence ID" value="MDN0022360.1"/>
    <property type="molecule type" value="Genomic_DNA"/>
</dbReference>
<evidence type="ECO:0000256" key="2">
    <source>
        <dbReference type="ARBA" id="ARBA00022490"/>
    </source>
</evidence>
<proteinExistence type="predicted"/>
<comment type="caution">
    <text evidence="7">The sequence shown here is derived from an EMBL/GenBank/DDBJ whole genome shotgun (WGS) entry which is preliminary data.</text>
</comment>
<dbReference type="NCBIfam" id="TIGR03652">
    <property type="entry name" value="FeS_repair_RIC"/>
    <property type="match status" value="1"/>
</dbReference>
<feature type="domain" description="Hemerythrin-like" evidence="5">
    <location>
        <begin position="83"/>
        <end position="234"/>
    </location>
</feature>
<evidence type="ECO:0000256" key="1">
    <source>
        <dbReference type="ARBA" id="ARBA00004496"/>
    </source>
</evidence>
<dbReference type="GO" id="GO:0005737">
    <property type="term" value="C:cytoplasm"/>
    <property type="evidence" value="ECO:0007669"/>
    <property type="project" value="UniProtKB-SubCell"/>
</dbReference>
<accession>A0AAW7JIA9</accession>
<reference evidence="7" key="1">
    <citation type="submission" date="2023-06" db="EMBL/GenBank/DDBJ databases">
        <authorList>
            <person name="Zeman M."/>
            <person name="Kubasova T."/>
            <person name="Jahodarova E."/>
            <person name="Nykrynova M."/>
            <person name="Rychlik I."/>
        </authorList>
    </citation>
    <scope>NUCLEOTIDE SEQUENCE</scope>
    <source>
        <strain evidence="7">ET15</strain>
        <strain evidence="6">ET37</strain>
    </source>
</reference>
<organism evidence="7 9">
    <name type="scientific">Leyella lascolaii</name>
    <dbReference type="NCBI Taxonomy" id="1776379"/>
    <lineage>
        <taxon>Bacteria</taxon>
        <taxon>Pseudomonadati</taxon>
        <taxon>Bacteroidota</taxon>
        <taxon>Bacteroidia</taxon>
        <taxon>Bacteroidales</taxon>
        <taxon>Prevotellaceae</taxon>
        <taxon>Leyella</taxon>
    </lineage>
</organism>
<evidence type="ECO:0000259" key="5">
    <source>
        <dbReference type="Pfam" id="PF01814"/>
    </source>
</evidence>
<dbReference type="Pfam" id="PF01814">
    <property type="entry name" value="Hemerythrin"/>
    <property type="match status" value="1"/>
</dbReference>
<dbReference type="GO" id="GO:0046872">
    <property type="term" value="F:metal ion binding"/>
    <property type="evidence" value="ECO:0007669"/>
    <property type="project" value="UniProtKB-KW"/>
</dbReference>
<dbReference type="EMBL" id="JAUEIF010000003">
    <property type="protein sequence ID" value="MDN0024959.1"/>
    <property type="molecule type" value="Genomic_DNA"/>
</dbReference>
<dbReference type="Proteomes" id="UP001167831">
    <property type="component" value="Unassembled WGS sequence"/>
</dbReference>
<evidence type="ECO:0000256" key="4">
    <source>
        <dbReference type="ARBA" id="ARBA00023004"/>
    </source>
</evidence>
<dbReference type="PANTHER" id="PTHR36438:SF1">
    <property type="entry name" value="IRON-SULFUR CLUSTER REPAIR PROTEIN YTFE"/>
    <property type="match status" value="1"/>
</dbReference>
<evidence type="ECO:0000313" key="6">
    <source>
        <dbReference type="EMBL" id="MDN0022360.1"/>
    </source>
</evidence>
<gene>
    <name evidence="7" type="primary">ric</name>
    <name evidence="6" type="ORF">QVN81_04895</name>
    <name evidence="7" type="ORF">QVN84_05430</name>
</gene>
<dbReference type="AlphaFoldDB" id="A0AAW7JIA9"/>
<keyword evidence="2" id="KW-0963">Cytoplasm</keyword>
<evidence type="ECO:0000313" key="9">
    <source>
        <dbReference type="Proteomes" id="UP001168478"/>
    </source>
</evidence>
<dbReference type="Gene3D" id="1.20.120.520">
    <property type="entry name" value="nmb1532 protein domain like"/>
    <property type="match status" value="1"/>
</dbReference>
<name>A0AAW7JIA9_9BACT</name>
<dbReference type="RefSeq" id="WP_289824931.1">
    <property type="nucleotide sequence ID" value="NZ_JAUEIE010000003.1"/>
</dbReference>
<keyword evidence="4" id="KW-0408">Iron</keyword>
<dbReference type="Proteomes" id="UP001168478">
    <property type="component" value="Unassembled WGS sequence"/>
</dbReference>
<dbReference type="InterPro" id="IPR012312">
    <property type="entry name" value="Hemerythrin-like"/>
</dbReference>